<dbReference type="PANTHER" id="PTHR31145:SF8">
    <property type="entry name" value="INTEGRAL MEMBRANE PROTEIN (AFU_ORTHOLOGUE AFUA_2G17475)"/>
    <property type="match status" value="1"/>
</dbReference>
<feature type="transmembrane region" description="Helical" evidence="2">
    <location>
        <begin position="507"/>
        <end position="530"/>
    </location>
</feature>
<dbReference type="Proteomes" id="UP000076584">
    <property type="component" value="Unassembled WGS sequence"/>
</dbReference>
<feature type="signal peptide" evidence="3">
    <location>
        <begin position="1"/>
        <end position="17"/>
    </location>
</feature>
<evidence type="ECO:0000259" key="4">
    <source>
        <dbReference type="Pfam" id="PF06011"/>
    </source>
</evidence>
<dbReference type="InterPro" id="IPR040241">
    <property type="entry name" value="TRP_Flc/Pkd2-like"/>
</dbReference>
<feature type="transmembrane region" description="Helical" evidence="2">
    <location>
        <begin position="294"/>
        <end position="318"/>
    </location>
</feature>
<evidence type="ECO:0000256" key="3">
    <source>
        <dbReference type="SAM" id="SignalP"/>
    </source>
</evidence>
<proteinExistence type="predicted"/>
<keyword evidence="6" id="KW-1185">Reference proteome</keyword>
<feature type="compositionally biased region" description="Polar residues" evidence="1">
    <location>
        <begin position="595"/>
        <end position="625"/>
    </location>
</feature>
<keyword evidence="3" id="KW-0732">Signal</keyword>
<evidence type="ECO:0000313" key="5">
    <source>
        <dbReference type="EMBL" id="KZL79133.1"/>
    </source>
</evidence>
<dbReference type="PANTHER" id="PTHR31145">
    <property type="entry name" value="INTEGRAL MEMBRANE PROTEIN (AFU_ORTHOLOGUE AFUA_7G01610)"/>
    <property type="match status" value="1"/>
</dbReference>
<feature type="chain" id="PRO_5007883303" evidence="3">
    <location>
        <begin position="18"/>
        <end position="796"/>
    </location>
</feature>
<dbReference type="GO" id="GO:0016020">
    <property type="term" value="C:membrane"/>
    <property type="evidence" value="ECO:0007669"/>
    <property type="project" value="TreeGrafter"/>
</dbReference>
<feature type="region of interest" description="Disordered" evidence="1">
    <location>
        <begin position="715"/>
        <end position="736"/>
    </location>
</feature>
<feature type="compositionally biased region" description="Low complexity" evidence="1">
    <location>
        <begin position="776"/>
        <end position="796"/>
    </location>
</feature>
<feature type="transmembrane region" description="Helical" evidence="2">
    <location>
        <begin position="484"/>
        <end position="501"/>
    </location>
</feature>
<feature type="domain" description="TRP C-terminal" evidence="4">
    <location>
        <begin position="277"/>
        <end position="519"/>
    </location>
</feature>
<feature type="transmembrane region" description="Helical" evidence="2">
    <location>
        <begin position="339"/>
        <end position="362"/>
    </location>
</feature>
<protein>
    <submittedName>
        <fullName evidence="5">Integral membrane protein</fullName>
    </submittedName>
</protein>
<feature type="transmembrane region" description="Helical" evidence="2">
    <location>
        <begin position="167"/>
        <end position="185"/>
    </location>
</feature>
<feature type="compositionally biased region" description="Polar residues" evidence="1">
    <location>
        <begin position="656"/>
        <end position="668"/>
    </location>
</feature>
<evidence type="ECO:0000256" key="2">
    <source>
        <dbReference type="SAM" id="Phobius"/>
    </source>
</evidence>
<feature type="transmembrane region" description="Helical" evidence="2">
    <location>
        <begin position="368"/>
        <end position="391"/>
    </location>
</feature>
<evidence type="ECO:0000313" key="6">
    <source>
        <dbReference type="Proteomes" id="UP000076584"/>
    </source>
</evidence>
<keyword evidence="2" id="KW-0472">Membrane</keyword>
<keyword evidence="2" id="KW-1133">Transmembrane helix</keyword>
<feature type="compositionally biased region" description="Polar residues" evidence="1">
    <location>
        <begin position="561"/>
        <end position="572"/>
    </location>
</feature>
<feature type="region of interest" description="Disordered" evidence="1">
    <location>
        <begin position="765"/>
        <end position="796"/>
    </location>
</feature>
<keyword evidence="2" id="KW-0812">Transmembrane</keyword>
<dbReference type="Pfam" id="PF06011">
    <property type="entry name" value="TRP"/>
    <property type="match status" value="1"/>
</dbReference>
<accession>A0A166ZN42</accession>
<sequence>MFAHLGLVWLVATCASGAYVQWQGCDGPATNIDAFVPQSLTASLVPSDDGRGNHLNLRAGRWMEEAECQALFRTMPTATIEIDMLGRSSVYRTTTNATCKRLNLSGDWVPPLANPFSLYISMADDIGHLPPLSTFHVTLHLEGTDSEEISCREANITPALSPTITSIITYSTWALFIFVLLVGIVRSAYSTPITMDDGEPRSVRTVLPNVGDCLQHLQFIFLTGGLSLRYPGFYQPVVSHLSWWSLFVNGPITHGRVYERVEDGIYVLNGTYGGTYGLELMTQIAGAPMTTDTWLNMVVLIFVIAASIALVLKVFWFVNRDRNPDSGPSRLAGGMRQTCSRVLRAILSYFMFPLAALSFYQLDQASWLPIYHTSLAAMLIVAMMAAFIWLIRQIPTRSLGVLVFDSTKRYRQMPPSEDFQRHDERFIFILFALTFVRGVAVGGLQISGPAQLAVLGACELVLLASIAGFQAYSTFSVGSIAATIRLCSLIFLVTFLPGIATNGVKSAIGYLLLTVHAGMLVLGFFVPAACDLKNIIKSWWKAPKPNVYGLRQLRRRDVSRTNLSSMYTTDGPDTSYPGPDDVEEPDTSYLRPTYRSDSPSTLRLDPSTASSRYFRQPRSSASISSADHPRSIGSSLYTPSRTISSSTSIIDKRSIQRSTSTASPSRLSESIGEEEVISTSQVPPTSVNGVPLGPRWNDYSFREADLYYGVPRPPPVERASEELPRPTAPRSSFRSSSGFWAKVTGQAGTSEQGFQVVRPRPSPEAGFVVVRPNRPSNLGDGSALGGAASRGLYQGV</sequence>
<feature type="transmembrane region" description="Helical" evidence="2">
    <location>
        <begin position="426"/>
        <end position="446"/>
    </location>
</feature>
<dbReference type="GO" id="GO:0055085">
    <property type="term" value="P:transmembrane transport"/>
    <property type="evidence" value="ECO:0007669"/>
    <property type="project" value="TreeGrafter"/>
</dbReference>
<name>A0A166ZN42_COLIC</name>
<reference evidence="5 6" key="1">
    <citation type="submission" date="2015-06" db="EMBL/GenBank/DDBJ databases">
        <title>Survival trade-offs in plant roots during colonization by closely related pathogenic and mutualistic fungi.</title>
        <authorList>
            <person name="Hacquard S."/>
            <person name="Kracher B."/>
            <person name="Hiruma K."/>
            <person name="Weinman A."/>
            <person name="Muench P."/>
            <person name="Garrido Oter R."/>
            <person name="Ver Loren van Themaat E."/>
            <person name="Dallerey J.-F."/>
            <person name="Damm U."/>
            <person name="Henrissat B."/>
            <person name="Lespinet O."/>
            <person name="Thon M."/>
            <person name="Kemen E."/>
            <person name="McHardy A.C."/>
            <person name="Schulze-Lefert P."/>
            <person name="O'Connell R.J."/>
        </authorList>
    </citation>
    <scope>NUCLEOTIDE SEQUENCE [LARGE SCALE GENOMIC DNA]</scope>
    <source>
        <strain evidence="5 6">MAFF 238704</strain>
    </source>
</reference>
<comment type="caution">
    <text evidence="5">The sequence shown here is derived from an EMBL/GenBank/DDBJ whole genome shotgun (WGS) entry which is preliminary data.</text>
</comment>
<dbReference type="EMBL" id="LFIW01002145">
    <property type="protein sequence ID" value="KZL79133.1"/>
    <property type="molecule type" value="Genomic_DNA"/>
</dbReference>
<dbReference type="AlphaFoldDB" id="A0A166ZN42"/>
<feature type="compositionally biased region" description="Polar residues" evidence="1">
    <location>
        <begin position="677"/>
        <end position="688"/>
    </location>
</feature>
<feature type="compositionally biased region" description="Low complexity" evidence="1">
    <location>
        <begin position="640"/>
        <end position="649"/>
    </location>
</feature>
<evidence type="ECO:0000256" key="1">
    <source>
        <dbReference type="SAM" id="MobiDB-lite"/>
    </source>
</evidence>
<gene>
    <name evidence="5" type="ORF">CI238_10231</name>
</gene>
<organism evidence="5 6">
    <name type="scientific">Colletotrichum incanum</name>
    <name type="common">Soybean anthracnose fungus</name>
    <dbReference type="NCBI Taxonomy" id="1573173"/>
    <lineage>
        <taxon>Eukaryota</taxon>
        <taxon>Fungi</taxon>
        <taxon>Dikarya</taxon>
        <taxon>Ascomycota</taxon>
        <taxon>Pezizomycotina</taxon>
        <taxon>Sordariomycetes</taxon>
        <taxon>Hypocreomycetidae</taxon>
        <taxon>Glomerellales</taxon>
        <taxon>Glomerellaceae</taxon>
        <taxon>Colletotrichum</taxon>
        <taxon>Colletotrichum spaethianum species complex</taxon>
    </lineage>
</organism>
<feature type="region of interest" description="Disordered" evidence="1">
    <location>
        <begin position="561"/>
        <end position="689"/>
    </location>
</feature>
<dbReference type="InterPro" id="IPR010308">
    <property type="entry name" value="TRP_C"/>
</dbReference>